<sequence length="150" mass="16979">MENFRKITVSKRIAMVAHDNRKVELLDWANSNREQLSKNKLYATGTTGKLLEALLNQPVELLLSGPLGGDQQVGSMIAEERIDLLVFFWDPMSAQPHDPDVKALLRLCVVWNIPVASNRATADFIFTSPLMNEDYIAVQTDYTKYLNRVV</sequence>
<name>A0A1H6W986_9BACT</name>
<dbReference type="InterPro" id="IPR018148">
    <property type="entry name" value="Methylglyoxal_synth_AS"/>
</dbReference>
<dbReference type="PANTHER" id="PTHR30492:SF0">
    <property type="entry name" value="METHYLGLYOXAL SYNTHASE"/>
    <property type="match status" value="1"/>
</dbReference>
<dbReference type="SUPFAM" id="SSF52335">
    <property type="entry name" value="Methylglyoxal synthase-like"/>
    <property type="match status" value="1"/>
</dbReference>
<dbReference type="NCBIfam" id="NF003559">
    <property type="entry name" value="PRK05234.1"/>
    <property type="match status" value="1"/>
</dbReference>
<evidence type="ECO:0000256" key="1">
    <source>
        <dbReference type="ARBA" id="ARBA00006287"/>
    </source>
</evidence>
<dbReference type="NCBIfam" id="TIGR00160">
    <property type="entry name" value="MGSA"/>
    <property type="match status" value="1"/>
</dbReference>
<dbReference type="InterPro" id="IPR011607">
    <property type="entry name" value="MGS-like_dom"/>
</dbReference>
<dbReference type="Proteomes" id="UP000199532">
    <property type="component" value="Unassembled WGS sequence"/>
</dbReference>
<dbReference type="GO" id="GO:0005829">
    <property type="term" value="C:cytosol"/>
    <property type="evidence" value="ECO:0007669"/>
    <property type="project" value="TreeGrafter"/>
</dbReference>
<dbReference type="Pfam" id="PF02142">
    <property type="entry name" value="MGS"/>
    <property type="match status" value="1"/>
</dbReference>
<feature type="binding site" evidence="2">
    <location>
        <begin position="64"/>
        <end position="65"/>
    </location>
    <ligand>
        <name>substrate</name>
    </ligand>
</feature>
<dbReference type="Gene3D" id="3.40.50.1380">
    <property type="entry name" value="Methylglyoxal synthase-like domain"/>
    <property type="match status" value="1"/>
</dbReference>
<organism evidence="5 6">
    <name type="scientific">Dyadobacter koreensis</name>
    <dbReference type="NCBI Taxonomy" id="408657"/>
    <lineage>
        <taxon>Bacteria</taxon>
        <taxon>Pseudomonadati</taxon>
        <taxon>Bacteroidota</taxon>
        <taxon>Cytophagia</taxon>
        <taxon>Cytophagales</taxon>
        <taxon>Spirosomataceae</taxon>
        <taxon>Dyadobacter</taxon>
    </lineage>
</organism>
<evidence type="ECO:0000256" key="3">
    <source>
        <dbReference type="PIRSR" id="PIRSR006614-1"/>
    </source>
</evidence>
<dbReference type="GO" id="GO:0019242">
    <property type="term" value="P:methylglyoxal biosynthetic process"/>
    <property type="evidence" value="ECO:0007669"/>
    <property type="project" value="UniProtKB-UniRule"/>
</dbReference>
<keyword evidence="2" id="KW-0456">Lyase</keyword>
<comment type="function">
    <text evidence="2">Catalyzes the formation of methylglyoxal from dihydroxyacetone phosphate.</text>
</comment>
<feature type="binding site" evidence="2">
    <location>
        <position position="22"/>
    </location>
    <ligand>
        <name>substrate</name>
    </ligand>
</feature>
<dbReference type="EMBL" id="FNXY01000005">
    <property type="protein sequence ID" value="SEJ13463.1"/>
    <property type="molecule type" value="Genomic_DNA"/>
</dbReference>
<feature type="active site" description="Proton donor/acceptor" evidence="2 3">
    <location>
        <position position="70"/>
    </location>
</feature>
<dbReference type="CDD" id="cd01422">
    <property type="entry name" value="MGS"/>
    <property type="match status" value="1"/>
</dbReference>
<dbReference type="EC" id="4.2.3.3" evidence="2"/>
<feature type="binding site" evidence="2">
    <location>
        <begin position="44"/>
        <end position="47"/>
    </location>
    <ligand>
        <name>substrate</name>
    </ligand>
</feature>
<evidence type="ECO:0000259" key="4">
    <source>
        <dbReference type="PROSITE" id="PS51855"/>
    </source>
</evidence>
<dbReference type="PANTHER" id="PTHR30492">
    <property type="entry name" value="METHYLGLYOXAL SYNTHASE"/>
    <property type="match status" value="1"/>
</dbReference>
<comment type="similarity">
    <text evidence="1 2">Belongs to the methylglyoxal synthase family.</text>
</comment>
<dbReference type="SMART" id="SM00851">
    <property type="entry name" value="MGS"/>
    <property type="match status" value="1"/>
</dbReference>
<dbReference type="GO" id="GO:0008929">
    <property type="term" value="F:methylglyoxal synthase activity"/>
    <property type="evidence" value="ECO:0007669"/>
    <property type="project" value="UniProtKB-UniRule"/>
</dbReference>
<dbReference type="InterPro" id="IPR036914">
    <property type="entry name" value="MGS-like_dom_sf"/>
</dbReference>
<protein>
    <recommendedName>
        <fullName evidence="2">Methylglyoxal synthase</fullName>
        <shortName evidence="2">MGS</shortName>
        <ecNumber evidence="2">4.2.3.3</ecNumber>
    </recommendedName>
</protein>
<evidence type="ECO:0000313" key="6">
    <source>
        <dbReference type="Proteomes" id="UP000199532"/>
    </source>
</evidence>
<feature type="binding site" evidence="2">
    <location>
        <position position="18"/>
    </location>
    <ligand>
        <name>substrate</name>
    </ligand>
</feature>
<feature type="domain" description="MGS-like" evidence="4">
    <location>
        <begin position="5"/>
        <end position="150"/>
    </location>
</feature>
<feature type="binding site" evidence="2">
    <location>
        <position position="97"/>
    </location>
    <ligand>
        <name>substrate</name>
    </ligand>
</feature>
<evidence type="ECO:0000313" key="5">
    <source>
        <dbReference type="EMBL" id="SEJ13463.1"/>
    </source>
</evidence>
<keyword evidence="6" id="KW-1185">Reference proteome</keyword>
<dbReference type="PROSITE" id="PS51855">
    <property type="entry name" value="MGS"/>
    <property type="match status" value="1"/>
</dbReference>
<dbReference type="STRING" id="408657.SAMN04487995_3397"/>
<dbReference type="PROSITE" id="PS01335">
    <property type="entry name" value="METHYLGLYOXAL_SYNTH"/>
    <property type="match status" value="1"/>
</dbReference>
<dbReference type="InterPro" id="IPR004363">
    <property type="entry name" value="Methylgl_synth"/>
</dbReference>
<reference evidence="5 6" key="1">
    <citation type="submission" date="2016-10" db="EMBL/GenBank/DDBJ databases">
        <authorList>
            <person name="de Groot N.N."/>
        </authorList>
    </citation>
    <scope>NUCLEOTIDE SEQUENCE [LARGE SCALE GENOMIC DNA]</scope>
    <source>
        <strain evidence="5 6">DSM 19938</strain>
    </source>
</reference>
<dbReference type="AlphaFoldDB" id="A0A1H6W986"/>
<dbReference type="RefSeq" id="WP_090337084.1">
    <property type="nucleotide sequence ID" value="NZ_FNXY01000005.1"/>
</dbReference>
<comment type="catalytic activity">
    <reaction evidence="2">
        <text>dihydroxyacetone phosphate = methylglyoxal + phosphate</text>
        <dbReference type="Rhea" id="RHEA:17937"/>
        <dbReference type="ChEBI" id="CHEBI:17158"/>
        <dbReference type="ChEBI" id="CHEBI:43474"/>
        <dbReference type="ChEBI" id="CHEBI:57642"/>
        <dbReference type="EC" id="4.2.3.3"/>
    </reaction>
</comment>
<proteinExistence type="inferred from homology"/>
<dbReference type="HAMAP" id="MF_00549">
    <property type="entry name" value="Methylglyoxal_synth"/>
    <property type="match status" value="1"/>
</dbReference>
<evidence type="ECO:0000256" key="2">
    <source>
        <dbReference type="HAMAP-Rule" id="MF_00549"/>
    </source>
</evidence>
<dbReference type="PIRSF" id="PIRSF006614">
    <property type="entry name" value="Methylglyox_syn"/>
    <property type="match status" value="1"/>
</dbReference>
<accession>A0A1H6W986</accession>
<gene>
    <name evidence="2" type="primary">mgsA</name>
    <name evidence="5" type="ORF">SAMN04487995_3397</name>
</gene>
<dbReference type="OrthoDB" id="9787147at2"/>